<comment type="caution">
    <text evidence="1">The sequence shown here is derived from an EMBL/GenBank/DDBJ whole genome shotgun (WGS) entry which is preliminary data.</text>
</comment>
<organism evidence="1 2">
    <name type="scientific">Rotaria socialis</name>
    <dbReference type="NCBI Taxonomy" id="392032"/>
    <lineage>
        <taxon>Eukaryota</taxon>
        <taxon>Metazoa</taxon>
        <taxon>Spiralia</taxon>
        <taxon>Gnathifera</taxon>
        <taxon>Rotifera</taxon>
        <taxon>Eurotatoria</taxon>
        <taxon>Bdelloidea</taxon>
        <taxon>Philodinida</taxon>
        <taxon>Philodinidae</taxon>
        <taxon>Rotaria</taxon>
    </lineage>
</organism>
<reference evidence="1" key="1">
    <citation type="submission" date="2021-02" db="EMBL/GenBank/DDBJ databases">
        <authorList>
            <person name="Nowell W R."/>
        </authorList>
    </citation>
    <scope>NUCLEOTIDE SEQUENCE</scope>
</reference>
<evidence type="ECO:0000313" key="2">
    <source>
        <dbReference type="Proteomes" id="UP000663873"/>
    </source>
</evidence>
<dbReference type="EMBL" id="CAJOBP010031230">
    <property type="protein sequence ID" value="CAF4664958.1"/>
    <property type="molecule type" value="Genomic_DNA"/>
</dbReference>
<sequence length="117" mass="14445">RQIYFQKKILDCQYQLEEFKKQAPISIDIQELDNIIYNFIQRDQYLLRIEFERQRQMLKMDAQDHEFVNAFYELNPRQTEKLPTVENVLEAIENRQQNMIECIRYHTEQTIKIIFPE</sequence>
<dbReference type="Proteomes" id="UP000663873">
    <property type="component" value="Unassembled WGS sequence"/>
</dbReference>
<keyword evidence="2" id="KW-1185">Reference proteome</keyword>
<evidence type="ECO:0000313" key="1">
    <source>
        <dbReference type="EMBL" id="CAF4664958.1"/>
    </source>
</evidence>
<feature type="non-terminal residue" evidence="1">
    <location>
        <position position="1"/>
    </location>
</feature>
<accession>A0A821GFA2</accession>
<proteinExistence type="predicted"/>
<gene>
    <name evidence="1" type="ORF">UJA718_LOCUS34451</name>
</gene>
<dbReference type="AlphaFoldDB" id="A0A821GFA2"/>
<name>A0A821GFA2_9BILA</name>
<protein>
    <submittedName>
        <fullName evidence="1">Uncharacterized protein</fullName>
    </submittedName>
</protein>